<accession>A0ABS7ZID7</accession>
<dbReference type="Pfam" id="PF06224">
    <property type="entry name" value="AlkZ-like"/>
    <property type="match status" value="1"/>
</dbReference>
<dbReference type="InterPro" id="IPR009351">
    <property type="entry name" value="AlkZ-like"/>
</dbReference>
<sequence length="380" mass="40709">MPVPISDDELTRTTLARQGLLARSDDALEDVVGRVGGLQAQHADMPYVALWSRRAGQTIADLEAALTRRSVVKATLMRSTLHVVPSERWPLLDAVSGEQRAAAWRASARRAGVDLAELNAAVRAFCATPRSVDEIEEHAASLYPGTDVVGAIPGGVSRAWWRLASAAGGLVHVPPSGMWGSHAAPRYQDGTVWLADRLPLPLPQLAPDEARSLAVAGYLTAFGPASLADIARGLGIRGATAMKTALGGLDLRTYEARDGRVLYDLAGGEVVPGDTPTPVRFLPRWDQLLVAFDVRERVLDAEQAAAVYRRNADVLPTVLLDGRVAGTWASERDKDAATLRITTFVEPSAGARQEAEAEGLALLRYLEPDAPQVSVTWVEP</sequence>
<keyword evidence="2" id="KW-1185">Reference proteome</keyword>
<dbReference type="GO" id="GO:0003677">
    <property type="term" value="F:DNA binding"/>
    <property type="evidence" value="ECO:0007669"/>
    <property type="project" value="UniProtKB-KW"/>
</dbReference>
<protein>
    <submittedName>
        <fullName evidence="1">Winged helix DNA-binding domain-containing protein</fullName>
    </submittedName>
</protein>
<dbReference type="PANTHER" id="PTHR38479">
    <property type="entry name" value="LMO0824 PROTEIN"/>
    <property type="match status" value="1"/>
</dbReference>
<dbReference type="PANTHER" id="PTHR38479:SF2">
    <property type="entry name" value="WINGED HELIX DNA-BINDING DOMAIN-CONTAINING PROTEIN"/>
    <property type="match status" value="1"/>
</dbReference>
<dbReference type="RefSeq" id="WP_225566533.1">
    <property type="nucleotide sequence ID" value="NZ_JAIXCQ010000013.1"/>
</dbReference>
<evidence type="ECO:0000313" key="1">
    <source>
        <dbReference type="EMBL" id="MCA5894795.1"/>
    </source>
</evidence>
<dbReference type="Proteomes" id="UP001319870">
    <property type="component" value="Unassembled WGS sequence"/>
</dbReference>
<keyword evidence="1" id="KW-0238">DNA-binding</keyword>
<reference evidence="1 2" key="1">
    <citation type="submission" date="2021-09" db="EMBL/GenBank/DDBJ databases">
        <title>Isoptericola luteus sp. nov., a novel bacterium isolated from Harbin, the capital city of Heilongjiang province.</title>
        <authorList>
            <person name="Li J."/>
        </authorList>
    </citation>
    <scope>NUCLEOTIDE SEQUENCE [LARGE SCALE GENOMIC DNA]</scope>
    <source>
        <strain evidence="1 2">NEAU-Y5</strain>
    </source>
</reference>
<evidence type="ECO:0000313" key="2">
    <source>
        <dbReference type="Proteomes" id="UP001319870"/>
    </source>
</evidence>
<gene>
    <name evidence="1" type="ORF">LEP48_15755</name>
</gene>
<dbReference type="EMBL" id="JAIXCQ010000013">
    <property type="protein sequence ID" value="MCA5894795.1"/>
    <property type="molecule type" value="Genomic_DNA"/>
</dbReference>
<organism evidence="1 2">
    <name type="scientific">Isoptericola luteus</name>
    <dbReference type="NCBI Taxonomy" id="2879484"/>
    <lineage>
        <taxon>Bacteria</taxon>
        <taxon>Bacillati</taxon>
        <taxon>Actinomycetota</taxon>
        <taxon>Actinomycetes</taxon>
        <taxon>Micrococcales</taxon>
        <taxon>Promicromonosporaceae</taxon>
        <taxon>Isoptericola</taxon>
    </lineage>
</organism>
<comment type="caution">
    <text evidence="1">The sequence shown here is derived from an EMBL/GenBank/DDBJ whole genome shotgun (WGS) entry which is preliminary data.</text>
</comment>
<proteinExistence type="predicted"/>
<name>A0ABS7ZID7_9MICO</name>